<organism evidence="1 2">
    <name type="scientific">Steccherinum ochraceum</name>
    <dbReference type="NCBI Taxonomy" id="92696"/>
    <lineage>
        <taxon>Eukaryota</taxon>
        <taxon>Fungi</taxon>
        <taxon>Dikarya</taxon>
        <taxon>Basidiomycota</taxon>
        <taxon>Agaricomycotina</taxon>
        <taxon>Agaricomycetes</taxon>
        <taxon>Polyporales</taxon>
        <taxon>Steccherinaceae</taxon>
        <taxon>Steccherinum</taxon>
    </lineage>
</organism>
<sequence length="311" mass="34661">MKFLRHIASQVHRRHSSTGSPSALAALDTWIASDKKLVIHDTLRAEHLSSLYATLPTRDGSRKSYVPPRDGDHLGYGHHLVFFHPRNPESALRSDGTDADFCPPEPFTRRMWAGGKIEWHKPLLIGSGATSVSTIKSVDKKGFEKASPKVFVKQHIQFSNTEDEVCVEEERSHVYLSTPGNARTVRQVPDLPEAQFSFTYRPTPTTLFRFSALTFNGHYIHLDKAYAQTFEGYPERLVHGPLTALMLLEAFGFSTPGRTLKSLEYRAQNPLIVNRSIEICGAWEDADTVLVWATSEEGVVGMTGKIVLASG</sequence>
<evidence type="ECO:0000313" key="1">
    <source>
        <dbReference type="EMBL" id="TCD68908.1"/>
    </source>
</evidence>
<dbReference type="OrthoDB" id="3257538at2759"/>
<gene>
    <name evidence="1" type="ORF">EIP91_009458</name>
</gene>
<comment type="caution">
    <text evidence="1">The sequence shown here is derived from an EMBL/GenBank/DDBJ whole genome shotgun (WGS) entry which is preliminary data.</text>
</comment>
<protein>
    <recommendedName>
        <fullName evidence="3">MaoC-like domain-containing protein</fullName>
    </recommendedName>
</protein>
<name>A0A4R0RXM3_9APHY</name>
<dbReference type="PANTHER" id="PTHR28152:SF1">
    <property type="entry name" value="HYDROXYACYL-THIOESTER DEHYDRATASE TYPE 2, MITOCHONDRIAL"/>
    <property type="match status" value="1"/>
</dbReference>
<dbReference type="GO" id="GO:0019171">
    <property type="term" value="F:(3R)-hydroxyacyl-[acyl-carrier-protein] dehydratase activity"/>
    <property type="evidence" value="ECO:0007669"/>
    <property type="project" value="TreeGrafter"/>
</dbReference>
<evidence type="ECO:0008006" key="3">
    <source>
        <dbReference type="Google" id="ProtNLM"/>
    </source>
</evidence>
<dbReference type="SUPFAM" id="SSF54637">
    <property type="entry name" value="Thioesterase/thiol ester dehydrase-isomerase"/>
    <property type="match status" value="2"/>
</dbReference>
<dbReference type="InterPro" id="IPR052741">
    <property type="entry name" value="Mitochondrial_HTD2"/>
</dbReference>
<evidence type="ECO:0000313" key="2">
    <source>
        <dbReference type="Proteomes" id="UP000292702"/>
    </source>
</evidence>
<dbReference type="Proteomes" id="UP000292702">
    <property type="component" value="Unassembled WGS sequence"/>
</dbReference>
<dbReference type="InterPro" id="IPR029069">
    <property type="entry name" value="HotDog_dom_sf"/>
</dbReference>
<proteinExistence type="predicted"/>
<keyword evidence="2" id="KW-1185">Reference proteome</keyword>
<dbReference type="PANTHER" id="PTHR28152">
    <property type="entry name" value="HYDROXYACYL-THIOESTER DEHYDRATASE TYPE 2, MITOCHONDRIAL"/>
    <property type="match status" value="1"/>
</dbReference>
<dbReference type="EMBL" id="RWJN01000054">
    <property type="protein sequence ID" value="TCD68908.1"/>
    <property type="molecule type" value="Genomic_DNA"/>
</dbReference>
<reference evidence="1 2" key="1">
    <citation type="submission" date="2018-11" db="EMBL/GenBank/DDBJ databases">
        <title>Genome assembly of Steccherinum ochraceum LE-BIN_3174, the white-rot fungus of the Steccherinaceae family (The Residual Polyporoid clade, Polyporales, Basidiomycota).</title>
        <authorList>
            <person name="Fedorova T.V."/>
            <person name="Glazunova O.A."/>
            <person name="Landesman E.O."/>
            <person name="Moiseenko K.V."/>
            <person name="Psurtseva N.V."/>
            <person name="Savinova O.S."/>
            <person name="Shakhova N.V."/>
            <person name="Tyazhelova T.V."/>
            <person name="Vasina D.V."/>
        </authorList>
    </citation>
    <scope>NUCLEOTIDE SEQUENCE [LARGE SCALE GENOMIC DNA]</scope>
    <source>
        <strain evidence="1 2">LE-BIN_3174</strain>
    </source>
</reference>
<dbReference type="GO" id="GO:0005739">
    <property type="term" value="C:mitochondrion"/>
    <property type="evidence" value="ECO:0007669"/>
    <property type="project" value="TreeGrafter"/>
</dbReference>
<dbReference type="STRING" id="92696.A0A4R0RXM3"/>
<dbReference type="Gene3D" id="3.10.129.10">
    <property type="entry name" value="Hotdog Thioesterase"/>
    <property type="match status" value="2"/>
</dbReference>
<dbReference type="AlphaFoldDB" id="A0A4R0RXM3"/>
<accession>A0A4R0RXM3</accession>